<feature type="transmembrane region" description="Helical" evidence="11">
    <location>
        <begin position="12"/>
        <end position="37"/>
    </location>
</feature>
<evidence type="ECO:0000256" key="10">
    <source>
        <dbReference type="SAM" id="Coils"/>
    </source>
</evidence>
<dbReference type="GO" id="GO:0000155">
    <property type="term" value="F:phosphorelay sensor kinase activity"/>
    <property type="evidence" value="ECO:0007669"/>
    <property type="project" value="InterPro"/>
</dbReference>
<accession>A0A031JSE4</accession>
<comment type="subcellular location">
    <subcellularLocation>
        <location evidence="2">Membrane</location>
    </subcellularLocation>
</comment>
<evidence type="ECO:0000256" key="5">
    <source>
        <dbReference type="ARBA" id="ARBA00022679"/>
    </source>
</evidence>
<evidence type="ECO:0000313" key="13">
    <source>
        <dbReference type="EMBL" id="AOR79618.1"/>
    </source>
</evidence>
<evidence type="ECO:0000256" key="8">
    <source>
        <dbReference type="ARBA" id="ARBA00022989"/>
    </source>
</evidence>
<evidence type="ECO:0000256" key="6">
    <source>
        <dbReference type="ARBA" id="ARBA00022692"/>
    </source>
</evidence>
<evidence type="ECO:0000313" key="15">
    <source>
        <dbReference type="Proteomes" id="UP000024329"/>
    </source>
</evidence>
<dbReference type="RefSeq" id="WP_036528384.1">
    <property type="nucleotide sequence ID" value="NZ_CP017076.1"/>
</dbReference>
<comment type="catalytic activity">
    <reaction evidence="1">
        <text>ATP + protein L-histidine = ADP + protein N-phospho-L-histidine.</text>
        <dbReference type="EC" id="2.7.13.3"/>
    </reaction>
</comment>
<dbReference type="InterPro" id="IPR005467">
    <property type="entry name" value="His_kinase_dom"/>
</dbReference>
<dbReference type="SUPFAM" id="SSF47384">
    <property type="entry name" value="Homodimeric domain of signal transducing histidine kinase"/>
    <property type="match status" value="1"/>
</dbReference>
<feature type="domain" description="Histidine kinase" evidence="12">
    <location>
        <begin position="255"/>
        <end position="462"/>
    </location>
</feature>
<dbReference type="PROSITE" id="PS50109">
    <property type="entry name" value="HIS_KIN"/>
    <property type="match status" value="1"/>
</dbReference>
<feature type="coiled-coil region" evidence="10">
    <location>
        <begin position="279"/>
        <end position="306"/>
    </location>
</feature>
<keyword evidence="13" id="KW-0614">Plasmid</keyword>
<dbReference type="KEGG" id="nre:BES08_22760"/>
<dbReference type="EMBL" id="JFYZ01000028">
    <property type="protein sequence ID" value="EZP79287.1"/>
    <property type="molecule type" value="Genomic_DNA"/>
</dbReference>
<dbReference type="PRINTS" id="PR00344">
    <property type="entry name" value="BCTRLSENSOR"/>
</dbReference>
<dbReference type="PANTHER" id="PTHR45436:SF1">
    <property type="entry name" value="SENSOR PROTEIN QSEC"/>
    <property type="match status" value="1"/>
</dbReference>
<evidence type="ECO:0000256" key="1">
    <source>
        <dbReference type="ARBA" id="ARBA00000085"/>
    </source>
</evidence>
<evidence type="ECO:0000313" key="14">
    <source>
        <dbReference type="EMBL" id="EZP79287.1"/>
    </source>
</evidence>
<dbReference type="InterPro" id="IPR050428">
    <property type="entry name" value="TCS_sensor_his_kinase"/>
</dbReference>
<dbReference type="SMART" id="SM00387">
    <property type="entry name" value="HATPase_c"/>
    <property type="match status" value="1"/>
</dbReference>
<dbReference type="CDD" id="cd00082">
    <property type="entry name" value="HisKA"/>
    <property type="match status" value="1"/>
</dbReference>
<reference evidence="14 15" key="1">
    <citation type="submission" date="2014-03" db="EMBL/GenBank/DDBJ databases">
        <title>Whole genome sequence of Novosphingobium resinovorum KF1.</title>
        <authorList>
            <person name="Gan H.M."/>
            <person name="Gan H.Y."/>
            <person name="Chew T.H."/>
            <person name="Savka M.A."/>
        </authorList>
    </citation>
    <scope>NUCLEOTIDE SEQUENCE [LARGE SCALE GENOMIC DNA]</scope>
    <source>
        <strain evidence="14 15">KF1</strain>
    </source>
</reference>
<name>A0A031JSE4_9SPHN</name>
<keyword evidence="8 11" id="KW-1133">Transmembrane helix</keyword>
<dbReference type="Proteomes" id="UP000094626">
    <property type="component" value="Plasmid pSA1"/>
</dbReference>
<dbReference type="InterPro" id="IPR013727">
    <property type="entry name" value="2CSK_N"/>
</dbReference>
<dbReference type="InterPro" id="IPR003594">
    <property type="entry name" value="HATPase_dom"/>
</dbReference>
<evidence type="ECO:0000256" key="11">
    <source>
        <dbReference type="SAM" id="Phobius"/>
    </source>
</evidence>
<gene>
    <name evidence="13" type="ORF">BES08_22760</name>
    <name evidence="14" type="ORF">BV97_04176</name>
</gene>
<dbReference type="eggNOG" id="COG0642">
    <property type="taxonomic scope" value="Bacteria"/>
</dbReference>
<evidence type="ECO:0000313" key="16">
    <source>
        <dbReference type="Proteomes" id="UP000094626"/>
    </source>
</evidence>
<dbReference type="GO" id="GO:0005886">
    <property type="term" value="C:plasma membrane"/>
    <property type="evidence" value="ECO:0007669"/>
    <property type="project" value="TreeGrafter"/>
</dbReference>
<dbReference type="SMART" id="SM00388">
    <property type="entry name" value="HisKA"/>
    <property type="match status" value="1"/>
</dbReference>
<evidence type="ECO:0000256" key="3">
    <source>
        <dbReference type="ARBA" id="ARBA00012438"/>
    </source>
</evidence>
<dbReference type="InterPro" id="IPR036890">
    <property type="entry name" value="HATPase_C_sf"/>
</dbReference>
<dbReference type="Pfam" id="PF00512">
    <property type="entry name" value="HisKA"/>
    <property type="match status" value="1"/>
</dbReference>
<geneLocation type="plasmid" evidence="13 16">
    <name>pSA1</name>
</geneLocation>
<evidence type="ECO:0000256" key="4">
    <source>
        <dbReference type="ARBA" id="ARBA00022553"/>
    </source>
</evidence>
<dbReference type="Proteomes" id="UP000024329">
    <property type="component" value="Unassembled WGS sequence"/>
</dbReference>
<proteinExistence type="predicted"/>
<feature type="transmembrane region" description="Helical" evidence="11">
    <location>
        <begin position="172"/>
        <end position="195"/>
    </location>
</feature>
<sequence length="465" mass="50162">MTRTPRTFSLRLRLAAGMAALFLVGMLGLYAAAFAFGRTAADRLYDRLLASAGRSIAETLVVTNAGFDVDIPYSAFETLGAAPEDRVFYRVFDDAGHTVTGYGDLPLSPVAPRASAYRPDATFFTADYRGEPVRFVTVGRKLASVDAPSNLRPVWVEVGQTRRAHSALVHELVLRSLFPIAFMTIVGLLIMWFGVGHALRPLTRIGDELSTRAPTDLHPISAPVPSEVVPLVSAIDGFMERLRLNIHTLRSFVGEAAHQLRTPLAAIRAQAQVADRADAKDLGRSLDAVERNAAKLTRLVNQMLSDATMSHRSDTLASERFDVIDVVRETVHEMTAFRQDGTCDLTIAIDEAPAQGDPLMLAEALRNVVDNAWVHGGGEAELGLRLEGETYLIDVADRGRGISDPMKEASFERFVQGAQPRGGAGLGLAIARRAVNSHGGTIALLDRPGGGLIVRIGIPALVQEA</sequence>
<dbReference type="Pfam" id="PF08521">
    <property type="entry name" value="2CSK_N"/>
    <property type="match status" value="1"/>
</dbReference>
<keyword evidence="5" id="KW-0808">Transferase</keyword>
<keyword evidence="7" id="KW-0418">Kinase</keyword>
<dbReference type="PATRIC" id="fig|158500.4.peg.4245"/>
<keyword evidence="16" id="KW-1185">Reference proteome</keyword>
<evidence type="ECO:0000256" key="7">
    <source>
        <dbReference type="ARBA" id="ARBA00022777"/>
    </source>
</evidence>
<evidence type="ECO:0000256" key="9">
    <source>
        <dbReference type="ARBA" id="ARBA00023136"/>
    </source>
</evidence>
<dbReference type="PANTHER" id="PTHR45436">
    <property type="entry name" value="SENSOR HISTIDINE KINASE YKOH"/>
    <property type="match status" value="1"/>
</dbReference>
<dbReference type="Gene3D" id="1.10.287.130">
    <property type="match status" value="1"/>
</dbReference>
<dbReference type="Pfam" id="PF02518">
    <property type="entry name" value="HATPase_c"/>
    <property type="match status" value="1"/>
</dbReference>
<dbReference type="InterPro" id="IPR004358">
    <property type="entry name" value="Sig_transdc_His_kin-like_C"/>
</dbReference>
<keyword evidence="9 11" id="KW-0472">Membrane</keyword>
<evidence type="ECO:0000256" key="2">
    <source>
        <dbReference type="ARBA" id="ARBA00004370"/>
    </source>
</evidence>
<dbReference type="EC" id="2.7.13.3" evidence="3"/>
<keyword evidence="6 11" id="KW-0812">Transmembrane</keyword>
<dbReference type="SUPFAM" id="SSF55874">
    <property type="entry name" value="ATPase domain of HSP90 chaperone/DNA topoisomerase II/histidine kinase"/>
    <property type="match status" value="1"/>
</dbReference>
<dbReference type="Gene3D" id="3.30.565.10">
    <property type="entry name" value="Histidine kinase-like ATPase, C-terminal domain"/>
    <property type="match status" value="1"/>
</dbReference>
<reference evidence="13" key="2">
    <citation type="submission" date="2016-08" db="EMBL/GenBank/DDBJ databases">
        <authorList>
            <person name="Seilhamer J.J."/>
        </authorList>
    </citation>
    <scope>NUCLEOTIDE SEQUENCE [LARGE SCALE GENOMIC DNA]</scope>
    <source>
        <strain evidence="13">SA1</strain>
        <plasmid evidence="13">pSA1</plasmid>
    </source>
</reference>
<keyword evidence="10" id="KW-0175">Coiled coil</keyword>
<dbReference type="CDD" id="cd00075">
    <property type="entry name" value="HATPase"/>
    <property type="match status" value="1"/>
</dbReference>
<evidence type="ECO:0000259" key="12">
    <source>
        <dbReference type="PROSITE" id="PS50109"/>
    </source>
</evidence>
<dbReference type="AlphaFoldDB" id="A0A031JSE4"/>
<dbReference type="InterPro" id="IPR036097">
    <property type="entry name" value="HisK_dim/P_sf"/>
</dbReference>
<protein>
    <recommendedName>
        <fullName evidence="3">histidine kinase</fullName>
        <ecNumber evidence="3">2.7.13.3</ecNumber>
    </recommendedName>
</protein>
<organism evidence="14 15">
    <name type="scientific">Novosphingobium resinovorum</name>
    <dbReference type="NCBI Taxonomy" id="158500"/>
    <lineage>
        <taxon>Bacteria</taxon>
        <taxon>Pseudomonadati</taxon>
        <taxon>Pseudomonadota</taxon>
        <taxon>Alphaproteobacteria</taxon>
        <taxon>Sphingomonadales</taxon>
        <taxon>Sphingomonadaceae</taxon>
        <taxon>Novosphingobium</taxon>
    </lineage>
</organism>
<dbReference type="InterPro" id="IPR003661">
    <property type="entry name" value="HisK_dim/P_dom"/>
</dbReference>
<keyword evidence="4" id="KW-0597">Phosphoprotein</keyword>
<reference evidence="16" key="3">
    <citation type="journal article" date="2017" name="J. Biotechnol.">
        <title>Complete genome sequence of Novosphingobium resinovorum SA1, a versatile xenobiotic-degrading bacterium capable of utilizing sulfanilic acid.</title>
        <authorList>
            <person name="Hegedus B."/>
            <person name="Kos P.B."/>
            <person name="Balint B."/>
            <person name="Maroti G."/>
            <person name="Gan H.M."/>
            <person name="Perei K."/>
            <person name="Rakhely G."/>
        </authorList>
    </citation>
    <scope>NUCLEOTIDE SEQUENCE [LARGE SCALE GENOMIC DNA]</scope>
    <source>
        <strain evidence="16">SA1</strain>
    </source>
</reference>
<dbReference type="EMBL" id="CP017076">
    <property type="protein sequence ID" value="AOR79618.1"/>
    <property type="molecule type" value="Genomic_DNA"/>
</dbReference>